<evidence type="ECO:0000313" key="3">
    <source>
        <dbReference type="EMBL" id="BCE63907.1"/>
    </source>
</evidence>
<dbReference type="AlphaFoldDB" id="A0A809ZSB8"/>
<dbReference type="RefSeq" id="WP_182869761.1">
    <property type="nucleotide sequence ID" value="NZ_AP022638.1"/>
</dbReference>
<evidence type="ECO:0000313" key="2">
    <source>
        <dbReference type="EMBL" id="BCE55174.1"/>
    </source>
</evidence>
<organism evidence="2">
    <name type="scientific">Bradyrhizobium diazoefficiens</name>
    <dbReference type="NCBI Taxonomy" id="1355477"/>
    <lineage>
        <taxon>Bacteria</taxon>
        <taxon>Pseudomonadati</taxon>
        <taxon>Pseudomonadota</taxon>
        <taxon>Alphaproteobacteria</taxon>
        <taxon>Hyphomicrobiales</taxon>
        <taxon>Nitrobacteraceae</taxon>
        <taxon>Bradyrhizobium</taxon>
    </lineage>
</organism>
<feature type="region of interest" description="Disordered" evidence="1">
    <location>
        <begin position="454"/>
        <end position="504"/>
    </location>
</feature>
<feature type="compositionally biased region" description="Gly residues" evidence="1">
    <location>
        <begin position="467"/>
        <end position="482"/>
    </location>
</feature>
<evidence type="ECO:0008006" key="4">
    <source>
        <dbReference type="Google" id="ProtNLM"/>
    </source>
</evidence>
<reference evidence="2" key="1">
    <citation type="submission" date="2020-05" db="EMBL/GenBank/DDBJ databases">
        <title>Complete genome sequence of Bradyrhizobium diazoefficiens XF5 isolated from soybean nodule.</title>
        <authorList>
            <person name="Noda R."/>
            <person name="Kakizaki K."/>
            <person name="Minamisawa K."/>
        </authorList>
    </citation>
    <scope>NUCLEOTIDE SEQUENCE</scope>
    <source>
        <strain evidence="2">XF5</strain>
    </source>
</reference>
<feature type="region of interest" description="Disordered" evidence="1">
    <location>
        <begin position="331"/>
        <end position="377"/>
    </location>
</feature>
<sequence length="869" mass="91920">MANEQEELRLTVNLADNASAGLAKLNEEIKQLGSGASQQHVEKFKRETSELTTKIKSMTGEVGEAFKGLGMLRSGLAAGAAGLALFGFEIMRQSKALIQYAEQIRAINQQARQFGVNPGQLKDVTEQLQAFGISAQESASSIAAISDKIADLQRQGSQLRLHMLQQAGPGREAVENMQRFLDRLTSAKTVADQLNIIRDGGEQVYRHALEQTHSEQEAANRRNQFWADLGYNARLQAAGQLQNLSAEEQKLADQRQRNAEALANEWGQVIKKYETLVETLKQPFIPYLLTALKMAESVLTSITDKVNEIEQKQLLRPDKAKESMQERFGKFGLGVPQQGPQLTPEQDFQRRQQLDQDRRRELMQPQKDQTDALKKNTSATEDLVNLLKLGMATGGGGPAAGGGIIPAAYSPGGGGPFGPGGGVSGMGRAFGGGGYANLGQSMGAQPYGSDVGAGSGAGAGATPAGPPSGGAGVPGGSRGGSAGITAPAGTPIQHRGMATVTTSSGRKFQVDERFAQNFQGFISDYEKAGGVIGPESGTLGHRPHNASGHPIGAAIDINQIGYGIRGRGGRTLDVETENALAAKWGLVSGETWRRKDTGHFGIRSVEAARQALIDQGIKVADSAGSSTAVTGGGAEFLRQQRAPLTSQLEANPQLKKELAALGTLEHESDATAVVESLYNRTTALNEVRAKKGLPPVSLSQMIKGGFYGPVNKGLLQSRVAQLERDPERMKKMFGAIDAAATSNLLKGATDQGSGNDPNVSWPGGKVVRDGETYNDWGGGAGHEGNRLFRERQQASIAAADRAQLDRTQAAATKVEGTGKISVDVNAPKGTTVGAEGGGLFKKVEISRQTQMSPAKRGPEGGYATEALLN</sequence>
<accession>A0A809ZSB8</accession>
<dbReference type="EMBL" id="AP023096">
    <property type="protein sequence ID" value="BCE63907.1"/>
    <property type="molecule type" value="Genomic_DNA"/>
</dbReference>
<proteinExistence type="predicted"/>
<gene>
    <name evidence="2" type="ORF">XF5B_26860</name>
    <name evidence="3" type="ORF">XF6B_27060</name>
</gene>
<dbReference type="EMBL" id="AP023095">
    <property type="protein sequence ID" value="BCE55174.1"/>
    <property type="molecule type" value="Genomic_DNA"/>
</dbReference>
<evidence type="ECO:0000256" key="1">
    <source>
        <dbReference type="SAM" id="MobiDB-lite"/>
    </source>
</evidence>
<feature type="region of interest" description="Disordered" evidence="1">
    <location>
        <begin position="847"/>
        <end position="869"/>
    </location>
</feature>
<feature type="compositionally biased region" description="Basic and acidic residues" evidence="1">
    <location>
        <begin position="347"/>
        <end position="374"/>
    </location>
</feature>
<reference evidence="3" key="2">
    <citation type="submission" date="2020-05" db="EMBL/GenBank/DDBJ databases">
        <title>Complete genome sequence of Bradyrhizobium diazoefficiens XF6 isolated from soybean nodule.</title>
        <authorList>
            <person name="Noda R."/>
            <person name="Kakizaki K."/>
            <person name="Minamisawa K."/>
        </authorList>
    </citation>
    <scope>NUCLEOTIDE SEQUENCE</scope>
    <source>
        <strain evidence="3">XF6</strain>
    </source>
</reference>
<name>A0A809ZSB8_9BRAD</name>
<protein>
    <recommendedName>
        <fullName evidence="4">Peptidase M15C domain-containing protein</fullName>
    </recommendedName>
</protein>